<evidence type="ECO:0000256" key="2">
    <source>
        <dbReference type="SAM" id="SignalP"/>
    </source>
</evidence>
<dbReference type="AlphaFoldDB" id="A0A9J7BMQ2"/>
<name>A0A9J7BMQ2_9BACT</name>
<evidence type="ECO:0008006" key="5">
    <source>
        <dbReference type="Google" id="ProtNLM"/>
    </source>
</evidence>
<dbReference type="InterPro" id="IPR005197">
    <property type="entry name" value="Glyco_hydro_71"/>
</dbReference>
<dbReference type="KEGG" id="orp:MOP44_25595"/>
<organism evidence="3 4">
    <name type="scientific">Occallatibacter riparius</name>
    <dbReference type="NCBI Taxonomy" id="1002689"/>
    <lineage>
        <taxon>Bacteria</taxon>
        <taxon>Pseudomonadati</taxon>
        <taxon>Acidobacteriota</taxon>
        <taxon>Terriglobia</taxon>
        <taxon>Terriglobales</taxon>
        <taxon>Acidobacteriaceae</taxon>
        <taxon>Occallatibacter</taxon>
    </lineage>
</organism>
<dbReference type="Proteomes" id="UP001059380">
    <property type="component" value="Chromosome"/>
</dbReference>
<evidence type="ECO:0000313" key="3">
    <source>
        <dbReference type="EMBL" id="UWZ83919.1"/>
    </source>
</evidence>
<reference evidence="3" key="1">
    <citation type="submission" date="2021-04" db="EMBL/GenBank/DDBJ databases">
        <title>Phylogenetic analysis of Acidobacteriaceae.</title>
        <authorList>
            <person name="Qiu L."/>
            <person name="Zhang Q."/>
        </authorList>
    </citation>
    <scope>NUCLEOTIDE SEQUENCE</scope>
    <source>
        <strain evidence="3">DSM 25168</strain>
    </source>
</reference>
<proteinExistence type="predicted"/>
<accession>A0A9J7BMQ2</accession>
<dbReference type="Gene3D" id="3.20.20.80">
    <property type="entry name" value="Glycosidases"/>
    <property type="match status" value="1"/>
</dbReference>
<sequence>MLRLTSAALLLFLSFHGCSGPDAAQIQPLKHKAVGPAPQVLALYEAWWGHPNHINIGYSSHDPAVVSRQMKQAKAMGISAFVVDWYGDREPFIDKSYEVLQTQAEKNKFQIAMMYDETNDDDGATDEAIADLTMFHETYLSPKASGHQAYLTYEGRPVIFIFPKGGHTDWDKVRKLVNQWKPAPILIQENLPGKYANDFDGFYAWINPGQAGWSADGSNWGQQYLDDFYRTMGSKYSDKIVVGGAWSQFNDSKASWGLNRRIAARCGQTYRETFDYWRKIFPSDPPPFIMVETWNDHEEGTAVENGLPNCSNPSQGPLSPAAAVTTPTDKSSPPAKD</sequence>
<evidence type="ECO:0000313" key="4">
    <source>
        <dbReference type="Proteomes" id="UP001059380"/>
    </source>
</evidence>
<gene>
    <name evidence="3" type="ORF">MOP44_25595</name>
</gene>
<feature type="signal peptide" evidence="2">
    <location>
        <begin position="1"/>
        <end position="19"/>
    </location>
</feature>
<feature type="chain" id="PRO_5039925529" description="Glycosyl hydrolase family 71" evidence="2">
    <location>
        <begin position="20"/>
        <end position="337"/>
    </location>
</feature>
<dbReference type="RefSeq" id="WP_260793424.1">
    <property type="nucleotide sequence ID" value="NZ_CP093313.1"/>
</dbReference>
<keyword evidence="2" id="KW-0732">Signal</keyword>
<dbReference type="Pfam" id="PF03659">
    <property type="entry name" value="Glyco_hydro_71"/>
    <property type="match status" value="1"/>
</dbReference>
<protein>
    <recommendedName>
        <fullName evidence="5">Glycosyl hydrolase family 71</fullName>
    </recommendedName>
</protein>
<keyword evidence="4" id="KW-1185">Reference proteome</keyword>
<evidence type="ECO:0000256" key="1">
    <source>
        <dbReference type="SAM" id="MobiDB-lite"/>
    </source>
</evidence>
<feature type="compositionally biased region" description="Polar residues" evidence="1">
    <location>
        <begin position="308"/>
        <end position="317"/>
    </location>
</feature>
<dbReference type="GO" id="GO:0051118">
    <property type="term" value="F:glucan endo-1,3-alpha-glucosidase activity"/>
    <property type="evidence" value="ECO:0007669"/>
    <property type="project" value="InterPro"/>
</dbReference>
<dbReference type="EMBL" id="CP093313">
    <property type="protein sequence ID" value="UWZ83919.1"/>
    <property type="molecule type" value="Genomic_DNA"/>
</dbReference>
<feature type="region of interest" description="Disordered" evidence="1">
    <location>
        <begin position="301"/>
        <end position="337"/>
    </location>
</feature>